<keyword evidence="1" id="KW-0378">Hydrolase</keyword>
<evidence type="ECO:0000259" key="3">
    <source>
        <dbReference type="Pfam" id="PF03629"/>
    </source>
</evidence>
<evidence type="ECO:0000256" key="1">
    <source>
        <dbReference type="ARBA" id="ARBA00022801"/>
    </source>
</evidence>
<feature type="domain" description="Sialate O-acetylesterase" evidence="3">
    <location>
        <begin position="23"/>
        <end position="265"/>
    </location>
</feature>
<evidence type="ECO:0000313" key="4">
    <source>
        <dbReference type="EMBL" id="KAA9040554.1"/>
    </source>
</evidence>
<feature type="signal peptide" evidence="2">
    <location>
        <begin position="1"/>
        <end position="21"/>
    </location>
</feature>
<reference evidence="4 5" key="1">
    <citation type="submission" date="2019-09" db="EMBL/GenBank/DDBJ databases">
        <title>Draft genome sequence of Ginsengibacter sp. BR5-29.</title>
        <authorList>
            <person name="Im W.-T."/>
        </authorList>
    </citation>
    <scope>NUCLEOTIDE SEQUENCE [LARGE SCALE GENOMIC DNA]</scope>
    <source>
        <strain evidence="4 5">BR5-29</strain>
    </source>
</reference>
<dbReference type="AlphaFoldDB" id="A0A5J5IL21"/>
<accession>A0A5J5IL21</accession>
<gene>
    <name evidence="4" type="ORF">FW778_00470</name>
</gene>
<proteinExistence type="predicted"/>
<dbReference type="SUPFAM" id="SSF52266">
    <property type="entry name" value="SGNH hydrolase"/>
    <property type="match status" value="1"/>
</dbReference>
<feature type="chain" id="PRO_5023805221" evidence="2">
    <location>
        <begin position="22"/>
        <end position="271"/>
    </location>
</feature>
<protein>
    <submittedName>
        <fullName evidence="4">Sialate O-acetylesterase</fullName>
    </submittedName>
</protein>
<dbReference type="InterPro" id="IPR036514">
    <property type="entry name" value="SGNH_hydro_sf"/>
</dbReference>
<organism evidence="4 5">
    <name type="scientific">Ginsengibacter hankyongi</name>
    <dbReference type="NCBI Taxonomy" id="2607284"/>
    <lineage>
        <taxon>Bacteria</taxon>
        <taxon>Pseudomonadati</taxon>
        <taxon>Bacteroidota</taxon>
        <taxon>Chitinophagia</taxon>
        <taxon>Chitinophagales</taxon>
        <taxon>Chitinophagaceae</taxon>
        <taxon>Ginsengibacter</taxon>
    </lineage>
</organism>
<evidence type="ECO:0000313" key="5">
    <source>
        <dbReference type="Proteomes" id="UP000326903"/>
    </source>
</evidence>
<keyword evidence="5" id="KW-1185">Reference proteome</keyword>
<comment type="caution">
    <text evidence="4">The sequence shown here is derived from an EMBL/GenBank/DDBJ whole genome shotgun (WGS) entry which is preliminary data.</text>
</comment>
<dbReference type="EMBL" id="VYQF01000001">
    <property type="protein sequence ID" value="KAA9040554.1"/>
    <property type="molecule type" value="Genomic_DNA"/>
</dbReference>
<dbReference type="Gene3D" id="3.40.50.1110">
    <property type="entry name" value="SGNH hydrolase"/>
    <property type="match status" value="1"/>
</dbReference>
<dbReference type="RefSeq" id="WP_150412613.1">
    <property type="nucleotide sequence ID" value="NZ_VYQF01000001.1"/>
</dbReference>
<evidence type="ECO:0000256" key="2">
    <source>
        <dbReference type="SAM" id="SignalP"/>
    </source>
</evidence>
<sequence length="271" mass="30234">MKLAFKNLLFIFLLISNHVHAQQSFLLAGQSNAVGHGDSRKSNLNVCINAYEYDVLLDSIKLLKDPAGQKWKSLETTNKGGTMLPSFAKALNGLTQEKVVVLMAARGGSSCSKNAELDNYGTWDTSGKLFTDAVEKTNKAINKSGILLTGIIWMQGERDANAINDGKETGEAFKASLESLIKRFKNRYGKRLPFFIVQTGYQSGRPKAGNDIVREIQAAVAKKMKRVYVAYEDTNLFFERNWMKDNVHYNQDGLNDIGEKVAKYVYKCLAK</sequence>
<keyword evidence="2" id="KW-0732">Signal</keyword>
<dbReference type="InterPro" id="IPR052940">
    <property type="entry name" value="Carb_Esterase_6"/>
</dbReference>
<dbReference type="PANTHER" id="PTHR31988:SF19">
    <property type="entry name" value="9-O-ACETYL-N-ACETYLNEURAMINIC ACID DEACETYLASE-RELATED"/>
    <property type="match status" value="1"/>
</dbReference>
<name>A0A5J5IL21_9BACT</name>
<dbReference type="Proteomes" id="UP000326903">
    <property type="component" value="Unassembled WGS sequence"/>
</dbReference>
<dbReference type="GO" id="GO:0016788">
    <property type="term" value="F:hydrolase activity, acting on ester bonds"/>
    <property type="evidence" value="ECO:0007669"/>
    <property type="project" value="UniProtKB-ARBA"/>
</dbReference>
<dbReference type="Pfam" id="PF03629">
    <property type="entry name" value="SASA"/>
    <property type="match status" value="1"/>
</dbReference>
<dbReference type="InterPro" id="IPR005181">
    <property type="entry name" value="SASA"/>
</dbReference>
<dbReference type="PANTHER" id="PTHR31988">
    <property type="entry name" value="ESTERASE, PUTATIVE (DUF303)-RELATED"/>
    <property type="match status" value="1"/>
</dbReference>